<dbReference type="InterPro" id="IPR003959">
    <property type="entry name" value="ATPase_AAA_core"/>
</dbReference>
<comment type="caution">
    <text evidence="7">The sequence shown here is derived from an EMBL/GenBank/DDBJ whole genome shotgun (WGS) entry which is preliminary data.</text>
</comment>
<dbReference type="CDD" id="cd18139">
    <property type="entry name" value="HLD_clamp_RarA"/>
    <property type="match status" value="1"/>
</dbReference>
<dbReference type="GO" id="GO:0017116">
    <property type="term" value="F:single-stranded DNA helicase activity"/>
    <property type="evidence" value="ECO:0007669"/>
    <property type="project" value="TreeGrafter"/>
</dbReference>
<dbReference type="InterPro" id="IPR032423">
    <property type="entry name" value="AAA_assoc_2"/>
</dbReference>
<dbReference type="Gene3D" id="1.10.3710.10">
    <property type="entry name" value="DNA polymerase III clamp loader subunits, C-terminal domain"/>
    <property type="match status" value="1"/>
</dbReference>
<dbReference type="FunFam" id="1.10.8.60:FF:000029">
    <property type="entry name" value="Replication-associated recombination protein A"/>
    <property type="match status" value="1"/>
</dbReference>
<name>A0A934S6M3_9BACT</name>
<dbReference type="PANTHER" id="PTHR13779:SF7">
    <property type="entry name" value="ATPASE WRNIP1"/>
    <property type="match status" value="1"/>
</dbReference>
<dbReference type="GO" id="GO:0005524">
    <property type="term" value="F:ATP binding"/>
    <property type="evidence" value="ECO:0007669"/>
    <property type="project" value="UniProtKB-KW"/>
</dbReference>
<dbReference type="EMBL" id="JAENIJ010000005">
    <property type="protein sequence ID" value="MBK1881761.1"/>
    <property type="molecule type" value="Genomic_DNA"/>
</dbReference>
<protein>
    <recommendedName>
        <fullName evidence="3">Replication-associated recombination protein A</fullName>
    </recommendedName>
</protein>
<sequence length="461" mass="50618">MQPGEILLKSVSDLFTTPAAISNKPEPTEPLAARMRPRSLAEVAGQQHILADGKLLRRAIESDRFTSLIFYGPPGTGKTTLASVIARTTGSRFEALNGVESNVAEIRAKIDQARTWRDLRGETTILFIDEIHRFNKAQQDVLLPHIERGVVRFIGATTHNPYFHVNSPLVSRSQIFQLEPVPVDAVVALLERAIDDPDRGFGNLAVEAETEALHHLAEKSDGDARKALTALELAVLTTQADQDGVVRLTLSVAEESIQRKAVVYDRDGDGHYDTASAFIKSIRGSDPDAALYWLAKMLHAGEDPRFISRRLVISASEDIGLADSGALRVALDAHSALEFVGLPEGRIPLAHATVYLATAPKSNTAYAALGAAMADVENGRTLAVPPHLRTSTRKKLAAASGEDEANMRYLYSHDYDGAYVPQAYLPEGKRYYEPGQQGMEKRIKERLDYWRALHDEAKRTP</sequence>
<dbReference type="FunFam" id="1.20.272.10:FF:000001">
    <property type="entry name" value="Putative AAA family ATPase"/>
    <property type="match status" value="1"/>
</dbReference>
<dbReference type="Proteomes" id="UP000603141">
    <property type="component" value="Unassembled WGS sequence"/>
</dbReference>
<dbReference type="Gene3D" id="1.20.272.10">
    <property type="match status" value="1"/>
</dbReference>
<dbReference type="InterPro" id="IPR003593">
    <property type="entry name" value="AAA+_ATPase"/>
</dbReference>
<evidence type="ECO:0000313" key="7">
    <source>
        <dbReference type="EMBL" id="MBK1881761.1"/>
    </source>
</evidence>
<gene>
    <name evidence="7" type="ORF">JIN85_05010</name>
</gene>
<dbReference type="GO" id="GO:0003677">
    <property type="term" value="F:DNA binding"/>
    <property type="evidence" value="ECO:0007669"/>
    <property type="project" value="InterPro"/>
</dbReference>
<keyword evidence="5" id="KW-0067">ATP-binding</keyword>
<keyword evidence="8" id="KW-1185">Reference proteome</keyword>
<dbReference type="GO" id="GO:0006261">
    <property type="term" value="P:DNA-templated DNA replication"/>
    <property type="evidence" value="ECO:0007669"/>
    <property type="project" value="TreeGrafter"/>
</dbReference>
<feature type="domain" description="AAA+ ATPase" evidence="6">
    <location>
        <begin position="64"/>
        <end position="182"/>
    </location>
</feature>
<dbReference type="InterPro" id="IPR021886">
    <property type="entry name" value="MgsA_C"/>
</dbReference>
<reference evidence="7" key="1">
    <citation type="submission" date="2021-01" db="EMBL/GenBank/DDBJ databases">
        <title>Modified the classification status of verrucomicrobia.</title>
        <authorList>
            <person name="Feng X."/>
        </authorList>
    </citation>
    <scope>NUCLEOTIDE SEQUENCE</scope>
    <source>
        <strain evidence="7">KCTC 22041</strain>
    </source>
</reference>
<dbReference type="InterPro" id="IPR051314">
    <property type="entry name" value="AAA_ATPase_RarA/MGS1/WRNIP1"/>
</dbReference>
<evidence type="ECO:0000256" key="3">
    <source>
        <dbReference type="ARBA" id="ARBA00020776"/>
    </source>
</evidence>
<dbReference type="SUPFAM" id="SSF52540">
    <property type="entry name" value="P-loop containing nucleoside triphosphate hydrolases"/>
    <property type="match status" value="1"/>
</dbReference>
<evidence type="ECO:0000256" key="5">
    <source>
        <dbReference type="ARBA" id="ARBA00022840"/>
    </source>
</evidence>
<evidence type="ECO:0000256" key="1">
    <source>
        <dbReference type="ARBA" id="ARBA00002393"/>
    </source>
</evidence>
<dbReference type="Gene3D" id="1.10.8.60">
    <property type="match status" value="1"/>
</dbReference>
<comment type="similarity">
    <text evidence="2">Belongs to the AAA ATPase family. RarA/MGS1/WRNIP1 subfamily.</text>
</comment>
<evidence type="ECO:0000313" key="8">
    <source>
        <dbReference type="Proteomes" id="UP000603141"/>
    </source>
</evidence>
<dbReference type="SUPFAM" id="SSF48019">
    <property type="entry name" value="post-AAA+ oligomerization domain-like"/>
    <property type="match status" value="1"/>
</dbReference>
<dbReference type="Gene3D" id="3.40.50.300">
    <property type="entry name" value="P-loop containing nucleotide triphosphate hydrolases"/>
    <property type="match status" value="1"/>
</dbReference>
<dbReference type="GO" id="GO:0000731">
    <property type="term" value="P:DNA synthesis involved in DNA repair"/>
    <property type="evidence" value="ECO:0007669"/>
    <property type="project" value="TreeGrafter"/>
</dbReference>
<dbReference type="GO" id="GO:0016887">
    <property type="term" value="F:ATP hydrolysis activity"/>
    <property type="evidence" value="ECO:0007669"/>
    <property type="project" value="InterPro"/>
</dbReference>
<dbReference type="SMART" id="SM00382">
    <property type="entry name" value="AAA"/>
    <property type="match status" value="1"/>
</dbReference>
<dbReference type="Pfam" id="PF16193">
    <property type="entry name" value="AAA_assoc_2"/>
    <property type="match status" value="1"/>
</dbReference>
<dbReference type="CDD" id="cd00009">
    <property type="entry name" value="AAA"/>
    <property type="match status" value="1"/>
</dbReference>
<dbReference type="InterPro" id="IPR027417">
    <property type="entry name" value="P-loop_NTPase"/>
</dbReference>
<proteinExistence type="inferred from homology"/>
<dbReference type="GO" id="GO:0008047">
    <property type="term" value="F:enzyme activator activity"/>
    <property type="evidence" value="ECO:0007669"/>
    <property type="project" value="TreeGrafter"/>
</dbReference>
<evidence type="ECO:0000256" key="2">
    <source>
        <dbReference type="ARBA" id="ARBA00008959"/>
    </source>
</evidence>
<dbReference type="InterPro" id="IPR008921">
    <property type="entry name" value="DNA_pol3_clamp-load_cplx_C"/>
</dbReference>
<dbReference type="Pfam" id="PF12002">
    <property type="entry name" value="MgsA_C"/>
    <property type="match status" value="1"/>
</dbReference>
<accession>A0A934S6M3</accession>
<dbReference type="Pfam" id="PF00004">
    <property type="entry name" value="AAA"/>
    <property type="match status" value="1"/>
</dbReference>
<evidence type="ECO:0000256" key="4">
    <source>
        <dbReference type="ARBA" id="ARBA00022741"/>
    </source>
</evidence>
<dbReference type="FunFam" id="3.40.50.300:FF:000345">
    <property type="entry name" value="AAA family ATPase"/>
    <property type="match status" value="1"/>
</dbReference>
<dbReference type="AlphaFoldDB" id="A0A934S6M3"/>
<evidence type="ECO:0000259" key="6">
    <source>
        <dbReference type="SMART" id="SM00382"/>
    </source>
</evidence>
<keyword evidence="4" id="KW-0547">Nucleotide-binding</keyword>
<organism evidence="7 8">
    <name type="scientific">Luteolibacter pohnpeiensis</name>
    <dbReference type="NCBI Taxonomy" id="454153"/>
    <lineage>
        <taxon>Bacteria</taxon>
        <taxon>Pseudomonadati</taxon>
        <taxon>Verrucomicrobiota</taxon>
        <taxon>Verrucomicrobiia</taxon>
        <taxon>Verrucomicrobiales</taxon>
        <taxon>Verrucomicrobiaceae</taxon>
        <taxon>Luteolibacter</taxon>
    </lineage>
</organism>
<dbReference type="PANTHER" id="PTHR13779">
    <property type="entry name" value="WERNER HELICASE-INTERACTING PROTEIN 1 FAMILY MEMBER"/>
    <property type="match status" value="1"/>
</dbReference>
<comment type="function">
    <text evidence="1">DNA-dependent ATPase that plays important roles in cellular responses to stalled DNA replication processes.</text>
</comment>